<feature type="site" description="Transition state stabilizer" evidence="8">
    <location>
        <position position="134"/>
    </location>
</feature>
<evidence type="ECO:0000256" key="3">
    <source>
        <dbReference type="ARBA" id="ARBA00008480"/>
    </source>
</evidence>
<comment type="caution">
    <text evidence="8">Lacks conserved residue(s) required for the propagation of feature annotation.</text>
</comment>
<feature type="binding site" evidence="8">
    <location>
        <position position="9"/>
    </location>
    <ligand>
        <name>a divalent metal cation</name>
        <dbReference type="ChEBI" id="CHEBI:60240"/>
    </ligand>
</feature>
<comment type="function">
    <text evidence="8">Involved in the biosynthesis of isopentenyl diphosphate (IPP) and dimethylallyl diphosphate (DMAPP), two major building blocks of isoprenoid compounds. Catalyzes the conversion of 4-diphosphocytidyl-2-C-methyl-D-erythritol 2-phosphate (CDP-ME2P) to 2-C-methyl-D-erythritol 2,4-cyclodiphosphate (ME-CPP) with a corresponding release of cytidine 5-monophosphate (CMP).</text>
</comment>
<keyword evidence="5 8" id="KW-0479">Metal-binding</keyword>
<dbReference type="Gene3D" id="3.30.1330.50">
    <property type="entry name" value="2-C-methyl-D-erythritol 2,4-cyclodiphosphate synthase"/>
    <property type="match status" value="1"/>
</dbReference>
<dbReference type="SUPFAM" id="SSF69765">
    <property type="entry name" value="IpsF-like"/>
    <property type="match status" value="1"/>
</dbReference>
<dbReference type="Proteomes" id="UP000435649">
    <property type="component" value="Unassembled WGS sequence"/>
</dbReference>
<evidence type="ECO:0000256" key="8">
    <source>
        <dbReference type="HAMAP-Rule" id="MF_00107"/>
    </source>
</evidence>
<dbReference type="EMBL" id="VUNS01000014">
    <property type="protein sequence ID" value="MST97977.1"/>
    <property type="molecule type" value="Genomic_DNA"/>
</dbReference>
<feature type="binding site" evidence="8">
    <location>
        <position position="11"/>
    </location>
    <ligand>
        <name>a divalent metal cation</name>
        <dbReference type="ChEBI" id="CHEBI:60240"/>
    </ligand>
</feature>
<evidence type="ECO:0000256" key="6">
    <source>
        <dbReference type="ARBA" id="ARBA00023229"/>
    </source>
</evidence>
<evidence type="ECO:0000256" key="7">
    <source>
        <dbReference type="ARBA" id="ARBA00023239"/>
    </source>
</evidence>
<comment type="similarity">
    <text evidence="3 8 9">Belongs to the IspF family.</text>
</comment>
<dbReference type="NCBIfam" id="TIGR00151">
    <property type="entry name" value="ispF"/>
    <property type="match status" value="1"/>
</dbReference>
<dbReference type="AlphaFoldDB" id="A0A844G2T0"/>
<reference evidence="11 12" key="1">
    <citation type="submission" date="2019-08" db="EMBL/GenBank/DDBJ databases">
        <title>In-depth cultivation of the pig gut microbiome towards novel bacterial diversity and tailored functional studies.</title>
        <authorList>
            <person name="Wylensek D."/>
            <person name="Hitch T.C.A."/>
            <person name="Clavel T."/>
        </authorList>
    </citation>
    <scope>NUCLEOTIDE SEQUENCE [LARGE SCALE GENOMIC DNA]</scope>
    <source>
        <strain evidence="11 12">BBE-744-WT-12</strain>
    </source>
</reference>
<feature type="binding site" evidence="8">
    <location>
        <begin position="35"/>
        <end position="36"/>
    </location>
    <ligand>
        <name>4-CDP-2-C-methyl-D-erythritol 2-phosphate</name>
        <dbReference type="ChEBI" id="CHEBI:57919"/>
    </ligand>
</feature>
<dbReference type="HAMAP" id="MF_00107">
    <property type="entry name" value="IspF"/>
    <property type="match status" value="1"/>
</dbReference>
<dbReference type="FunFam" id="3.30.1330.50:FF:000001">
    <property type="entry name" value="2-C-methyl-D-erythritol 2,4-cyclodiphosphate synthase"/>
    <property type="match status" value="1"/>
</dbReference>
<evidence type="ECO:0000313" key="12">
    <source>
        <dbReference type="Proteomes" id="UP000435649"/>
    </source>
</evidence>
<keyword evidence="12" id="KW-1185">Reference proteome</keyword>
<evidence type="ECO:0000256" key="1">
    <source>
        <dbReference type="ARBA" id="ARBA00000200"/>
    </source>
</evidence>
<feature type="binding site" evidence="8">
    <location>
        <position position="43"/>
    </location>
    <ligand>
        <name>a divalent metal cation</name>
        <dbReference type="ChEBI" id="CHEBI:60240"/>
    </ligand>
</feature>
<evidence type="ECO:0000259" key="10">
    <source>
        <dbReference type="Pfam" id="PF02542"/>
    </source>
</evidence>
<dbReference type="CDD" id="cd00554">
    <property type="entry name" value="MECDP_synthase"/>
    <property type="match status" value="1"/>
</dbReference>
<comment type="pathway">
    <text evidence="2 8">Isoprenoid biosynthesis; isopentenyl diphosphate biosynthesis via DXP pathway; isopentenyl diphosphate from 1-deoxy-D-xylulose 5-phosphate: step 4/6.</text>
</comment>
<feature type="binding site" evidence="8">
    <location>
        <begin position="62"/>
        <end position="66"/>
    </location>
    <ligand>
        <name>4-CDP-2-C-methyl-D-erythritol 2-phosphate</name>
        <dbReference type="ChEBI" id="CHEBI:57919"/>
    </ligand>
</feature>
<accession>A0A844G2T0</accession>
<protein>
    <recommendedName>
        <fullName evidence="4 8">2-C-methyl-D-erythritol 2,4-cyclodiphosphate synthase</fullName>
        <shortName evidence="8">MECDP-synthase</shortName>
        <shortName evidence="8">MECPP-synthase</shortName>
        <shortName evidence="8">MECPS</shortName>
        <ecNumber evidence="4 8">4.6.1.12</ecNumber>
    </recommendedName>
</protein>
<dbReference type="PANTHER" id="PTHR43181:SF1">
    <property type="entry name" value="2-C-METHYL-D-ERYTHRITOL 2,4-CYCLODIPHOSPHATE SYNTHASE, CHLOROPLASTIC"/>
    <property type="match status" value="1"/>
</dbReference>
<dbReference type="InterPro" id="IPR036571">
    <property type="entry name" value="MECDP_synthase_sf"/>
</dbReference>
<dbReference type="GO" id="GO:0016114">
    <property type="term" value="P:terpenoid biosynthetic process"/>
    <property type="evidence" value="ECO:0007669"/>
    <property type="project" value="InterPro"/>
</dbReference>
<feature type="binding site" evidence="8">
    <location>
        <begin position="57"/>
        <end position="59"/>
    </location>
    <ligand>
        <name>4-CDP-2-C-methyl-D-erythritol 2-phosphate</name>
        <dbReference type="ChEBI" id="CHEBI:57919"/>
    </ligand>
</feature>
<evidence type="ECO:0000256" key="5">
    <source>
        <dbReference type="ARBA" id="ARBA00022723"/>
    </source>
</evidence>
<feature type="binding site" evidence="8">
    <location>
        <begin position="133"/>
        <end position="136"/>
    </location>
    <ligand>
        <name>4-CDP-2-C-methyl-D-erythritol 2-phosphate</name>
        <dbReference type="ChEBI" id="CHEBI:57919"/>
    </ligand>
</feature>
<dbReference type="PROSITE" id="PS01350">
    <property type="entry name" value="ISPF"/>
    <property type="match status" value="1"/>
</dbReference>
<keyword evidence="7 8" id="KW-0456">Lyase</keyword>
<dbReference type="EC" id="4.6.1.12" evidence="4 8"/>
<feature type="binding site" evidence="8">
    <location>
        <position position="143"/>
    </location>
    <ligand>
        <name>4-CDP-2-C-methyl-D-erythritol 2-phosphate</name>
        <dbReference type="ChEBI" id="CHEBI:57919"/>
    </ligand>
</feature>
<dbReference type="PANTHER" id="PTHR43181">
    <property type="entry name" value="2-C-METHYL-D-ERYTHRITOL 2,4-CYCLODIPHOSPHATE SYNTHASE, CHLOROPLASTIC"/>
    <property type="match status" value="1"/>
</dbReference>
<evidence type="ECO:0000313" key="11">
    <source>
        <dbReference type="EMBL" id="MST97977.1"/>
    </source>
</evidence>
<evidence type="ECO:0000256" key="2">
    <source>
        <dbReference type="ARBA" id="ARBA00004709"/>
    </source>
</evidence>
<organism evidence="11 12">
    <name type="scientific">Victivallis lenta</name>
    <dbReference type="NCBI Taxonomy" id="2606640"/>
    <lineage>
        <taxon>Bacteria</taxon>
        <taxon>Pseudomonadati</taxon>
        <taxon>Lentisphaerota</taxon>
        <taxon>Lentisphaeria</taxon>
        <taxon>Victivallales</taxon>
        <taxon>Victivallaceae</taxon>
        <taxon>Victivallis</taxon>
    </lineage>
</organism>
<comment type="cofactor">
    <cofactor evidence="8">
        <name>a divalent metal cation</name>
        <dbReference type="ChEBI" id="CHEBI:60240"/>
    </cofactor>
    <text evidence="8">Binds 1 divalent metal cation per subunit.</text>
</comment>
<dbReference type="GO" id="GO:0046872">
    <property type="term" value="F:metal ion binding"/>
    <property type="evidence" value="ECO:0007669"/>
    <property type="project" value="UniProtKB-KW"/>
</dbReference>
<comment type="catalytic activity">
    <reaction evidence="1 8 9">
        <text>4-CDP-2-C-methyl-D-erythritol 2-phosphate = 2-C-methyl-D-erythritol 2,4-cyclic diphosphate + CMP</text>
        <dbReference type="Rhea" id="RHEA:23864"/>
        <dbReference type="ChEBI" id="CHEBI:57919"/>
        <dbReference type="ChEBI" id="CHEBI:58483"/>
        <dbReference type="ChEBI" id="CHEBI:60377"/>
        <dbReference type="EC" id="4.6.1.12"/>
    </reaction>
</comment>
<dbReference type="InterPro" id="IPR003526">
    <property type="entry name" value="MECDP_synthase"/>
</dbReference>
<keyword evidence="6 8" id="KW-0414">Isoprene biosynthesis</keyword>
<sequence>MIRIGQGYDVHRLTEGRKLILCGVPVPHPTGLYGHSDADVAVHALIDAILGALALGDIGRFFPDTDPAYKDADSLKLLGAVMRDPRLADWRIGNIDLTIVAQKPKLLDYNLAMRTNLARVLTVPLDRVSVKATTTEKLGFEGREEGISAMCVALLER</sequence>
<name>A0A844G2T0_9BACT</name>
<comment type="subunit">
    <text evidence="8">Homotrimer.</text>
</comment>
<feature type="site" description="Transition state stabilizer" evidence="8">
    <location>
        <position position="35"/>
    </location>
</feature>
<comment type="caution">
    <text evidence="11">The sequence shown here is derived from an EMBL/GenBank/DDBJ whole genome shotgun (WGS) entry which is preliminary data.</text>
</comment>
<dbReference type="Pfam" id="PF02542">
    <property type="entry name" value="YgbB"/>
    <property type="match status" value="1"/>
</dbReference>
<evidence type="ECO:0000256" key="4">
    <source>
        <dbReference type="ARBA" id="ARBA00012579"/>
    </source>
</evidence>
<dbReference type="GO" id="GO:0008685">
    <property type="term" value="F:2-C-methyl-D-erythritol 2,4-cyclodiphosphate synthase activity"/>
    <property type="evidence" value="ECO:0007669"/>
    <property type="project" value="UniProtKB-UniRule"/>
</dbReference>
<feature type="binding site" evidence="8">
    <location>
        <begin position="9"/>
        <end position="11"/>
    </location>
    <ligand>
        <name>4-CDP-2-C-methyl-D-erythritol 2-phosphate</name>
        <dbReference type="ChEBI" id="CHEBI:57919"/>
    </ligand>
</feature>
<dbReference type="RefSeq" id="WP_154419108.1">
    <property type="nucleotide sequence ID" value="NZ_CALXOB010000029.1"/>
</dbReference>
<gene>
    <name evidence="8" type="primary">ispF</name>
    <name evidence="11" type="ORF">FYJ85_13100</name>
</gene>
<dbReference type="UniPathway" id="UPA00056">
    <property type="reaction ID" value="UER00095"/>
</dbReference>
<proteinExistence type="inferred from homology"/>
<dbReference type="GO" id="GO:0019288">
    <property type="term" value="P:isopentenyl diphosphate biosynthetic process, methylerythritol 4-phosphate pathway"/>
    <property type="evidence" value="ECO:0007669"/>
    <property type="project" value="UniProtKB-UniRule"/>
</dbReference>
<feature type="binding site" evidence="8">
    <location>
        <position position="140"/>
    </location>
    <ligand>
        <name>4-CDP-2-C-methyl-D-erythritol 2-phosphate</name>
        <dbReference type="ChEBI" id="CHEBI:57919"/>
    </ligand>
</feature>
<dbReference type="InterPro" id="IPR020555">
    <property type="entry name" value="MECDP_synthase_CS"/>
</dbReference>
<feature type="domain" description="2-C-methyl-D-erythritol 2,4-cyclodiphosphate synthase" evidence="10">
    <location>
        <begin position="2"/>
        <end position="155"/>
    </location>
</feature>
<evidence type="ECO:0000256" key="9">
    <source>
        <dbReference type="RuleBase" id="RU004395"/>
    </source>
</evidence>